<feature type="region of interest" description="Disordered" evidence="8">
    <location>
        <begin position="1"/>
        <end position="172"/>
    </location>
</feature>
<keyword evidence="4 9" id="KW-0812">Transmembrane</keyword>
<dbReference type="InterPro" id="IPR050363">
    <property type="entry name" value="MIP/Aquaporin"/>
</dbReference>
<gene>
    <name evidence="10" type="ORF">B2J93_8241</name>
</gene>
<evidence type="ECO:0000256" key="6">
    <source>
        <dbReference type="ARBA" id="ARBA00022989"/>
    </source>
</evidence>
<evidence type="ECO:0000256" key="5">
    <source>
        <dbReference type="ARBA" id="ARBA00022737"/>
    </source>
</evidence>
<dbReference type="FunCoup" id="A0A218YTS9">
    <property type="interactions" value="18"/>
</dbReference>
<evidence type="ECO:0000256" key="8">
    <source>
        <dbReference type="SAM" id="MobiDB-lite"/>
    </source>
</evidence>
<evidence type="ECO:0000256" key="9">
    <source>
        <dbReference type="SAM" id="Phobius"/>
    </source>
</evidence>
<keyword evidence="6 9" id="KW-1133">Transmembrane helix</keyword>
<reference evidence="10 11" key="1">
    <citation type="submission" date="2017-04" db="EMBL/GenBank/DDBJ databases">
        <title>Draft genome sequence of Marssonina coronaria NL1: causal agent of apple blotch.</title>
        <authorList>
            <person name="Cheng Q."/>
        </authorList>
    </citation>
    <scope>NUCLEOTIDE SEQUENCE [LARGE SCALE GENOMIC DNA]</scope>
    <source>
        <strain evidence="10 11">NL1</strain>
    </source>
</reference>
<name>A0A218YTS9_9HELO</name>
<feature type="compositionally biased region" description="Polar residues" evidence="8">
    <location>
        <begin position="17"/>
        <end position="38"/>
    </location>
</feature>
<feature type="transmembrane region" description="Helical" evidence="9">
    <location>
        <begin position="649"/>
        <end position="677"/>
    </location>
</feature>
<evidence type="ECO:0008006" key="12">
    <source>
        <dbReference type="Google" id="ProtNLM"/>
    </source>
</evidence>
<feature type="transmembrane region" description="Helical" evidence="9">
    <location>
        <begin position="470"/>
        <end position="491"/>
    </location>
</feature>
<dbReference type="InParanoid" id="A0A218YTS9"/>
<dbReference type="Proteomes" id="UP000242519">
    <property type="component" value="Unassembled WGS sequence"/>
</dbReference>
<comment type="similarity">
    <text evidence="2">Belongs to the MIP/aquaporin (TC 1.A.8) family.</text>
</comment>
<sequence>MADQQGDAESRRDGSNAADTTQAAGSPVQPTNTAQSAIPQVHPIEPRSAVTTPLHRAGTLPVRRPHPEIEASTADVNRRRGRTISTRPKNLEPPVSQPSQTIGRSPSRRKNDQGGDSKEHGSPSLGPIPEGDQAEAGGSRPRKSSVSERSFVSPGMRRRTTTWNMAPGRQRGYTITRRPTVLVNQHGLATGRDFDAQSQNFTLAGPAALPVEAVAANQPYVDAGYAELNPAYDQPINTRPVWGLAKPLPRVIRPGMVPSRSETKVQIPDTEQQRQDATNVDLEQGQVPATLNLNKLSPQLQLARQQRENRLLETLDQAGTQSPNSPLARQTSNDQGAGPASHSIHSQVIDEEDEERHESWRPRPSDLEPVPEQSQPHWYPDDAASAMTAKQEEGDLSGDWIGEELPLNAYDPDTVEIHNLHTHWSVIRLQFREPLAELLAVTCQLTLGFCANLVVSTSDGSGGSGDTTSWAWGLATMIGIYIAGGISGAHLNPAISIMLWIYRGFPLRKVPVYMLAQILGAFIAALISFGLFQNGIAVHGGPDLAKTNTTSSFITFPRYGYIDKSTAFFTEFTGTSILAVAVLALGDDTNAPPGAGMNAFVLGLIITVLSMAFGYNTGCALNPARDFGPRLAILTVGYGRRSAFGDNSYFIWGPWCAPITGALFGAFLYDAAIFVGGESPVNYPRKRMARASKKWRKRMGQRYRRGYGKLTVGLGRRGHDREMNDGHKLESRG</sequence>
<dbReference type="STRING" id="503106.A0A218YTS9"/>
<keyword evidence="5" id="KW-0677">Repeat</keyword>
<evidence type="ECO:0000256" key="2">
    <source>
        <dbReference type="ARBA" id="ARBA00006175"/>
    </source>
</evidence>
<dbReference type="OrthoDB" id="3222at2759"/>
<dbReference type="InterPro" id="IPR000425">
    <property type="entry name" value="MIP"/>
</dbReference>
<feature type="region of interest" description="Disordered" evidence="8">
    <location>
        <begin position="317"/>
        <end position="380"/>
    </location>
</feature>
<feature type="transmembrane region" description="Helical" evidence="9">
    <location>
        <begin position="512"/>
        <end position="532"/>
    </location>
</feature>
<feature type="region of interest" description="Disordered" evidence="8">
    <location>
        <begin position="253"/>
        <end position="291"/>
    </location>
</feature>
<dbReference type="CDD" id="cd00333">
    <property type="entry name" value="MIP"/>
    <property type="match status" value="1"/>
</dbReference>
<dbReference type="Pfam" id="PF00230">
    <property type="entry name" value="MIP"/>
    <property type="match status" value="1"/>
</dbReference>
<evidence type="ECO:0000256" key="4">
    <source>
        <dbReference type="ARBA" id="ARBA00022692"/>
    </source>
</evidence>
<comment type="caution">
    <text evidence="10">The sequence shown here is derived from an EMBL/GenBank/DDBJ whole genome shotgun (WGS) entry which is preliminary data.</text>
</comment>
<dbReference type="Gene3D" id="1.20.1080.10">
    <property type="entry name" value="Glycerol uptake facilitator protein"/>
    <property type="match status" value="1"/>
</dbReference>
<dbReference type="FunFam" id="1.20.1080.10:FF:000022">
    <property type="entry name" value="MIP aquaporin"/>
    <property type="match status" value="1"/>
</dbReference>
<keyword evidence="11" id="KW-1185">Reference proteome</keyword>
<feature type="transmembrane region" description="Helical" evidence="9">
    <location>
        <begin position="597"/>
        <end position="615"/>
    </location>
</feature>
<dbReference type="GO" id="GO:0005886">
    <property type="term" value="C:plasma membrane"/>
    <property type="evidence" value="ECO:0007669"/>
    <property type="project" value="TreeGrafter"/>
</dbReference>
<dbReference type="PANTHER" id="PTHR43829:SF24">
    <property type="entry name" value="MIP AQUAPORIN (EUROFUNG)"/>
    <property type="match status" value="1"/>
</dbReference>
<keyword evidence="3" id="KW-0813">Transport</keyword>
<dbReference type="PANTHER" id="PTHR43829">
    <property type="entry name" value="AQUAPORIN OR AQUAGLYCEROPORIN RELATED"/>
    <property type="match status" value="1"/>
</dbReference>
<keyword evidence="7 9" id="KW-0472">Membrane</keyword>
<evidence type="ECO:0000256" key="1">
    <source>
        <dbReference type="ARBA" id="ARBA00004141"/>
    </source>
</evidence>
<feature type="compositionally biased region" description="Basic and acidic residues" evidence="8">
    <location>
        <begin position="356"/>
        <end position="366"/>
    </location>
</feature>
<protein>
    <recommendedName>
        <fullName evidence="12">MIP transporter</fullName>
    </recommendedName>
</protein>
<organism evidence="10 11">
    <name type="scientific">Diplocarpon coronariae</name>
    <dbReference type="NCBI Taxonomy" id="2795749"/>
    <lineage>
        <taxon>Eukaryota</taxon>
        <taxon>Fungi</taxon>
        <taxon>Dikarya</taxon>
        <taxon>Ascomycota</taxon>
        <taxon>Pezizomycotina</taxon>
        <taxon>Leotiomycetes</taxon>
        <taxon>Helotiales</taxon>
        <taxon>Drepanopezizaceae</taxon>
        <taxon>Diplocarpon</taxon>
    </lineage>
</organism>
<dbReference type="NCBIfam" id="TIGR00861">
    <property type="entry name" value="MIP"/>
    <property type="match status" value="1"/>
</dbReference>
<dbReference type="AlphaFoldDB" id="A0A218YTS9"/>
<evidence type="ECO:0000256" key="7">
    <source>
        <dbReference type="ARBA" id="ARBA00023136"/>
    </source>
</evidence>
<proteinExistence type="inferred from homology"/>
<dbReference type="InterPro" id="IPR023271">
    <property type="entry name" value="Aquaporin-like"/>
</dbReference>
<dbReference type="SUPFAM" id="SSF81338">
    <property type="entry name" value="Aquaporin-like"/>
    <property type="match status" value="1"/>
</dbReference>
<dbReference type="GO" id="GO:0015250">
    <property type="term" value="F:water channel activity"/>
    <property type="evidence" value="ECO:0007669"/>
    <property type="project" value="TreeGrafter"/>
</dbReference>
<evidence type="ECO:0000313" key="10">
    <source>
        <dbReference type="EMBL" id="OWO98016.1"/>
    </source>
</evidence>
<evidence type="ECO:0000256" key="3">
    <source>
        <dbReference type="ARBA" id="ARBA00022448"/>
    </source>
</evidence>
<comment type="subcellular location">
    <subcellularLocation>
        <location evidence="1">Membrane</location>
        <topology evidence="1">Multi-pass membrane protein</topology>
    </subcellularLocation>
</comment>
<feature type="compositionally biased region" description="Basic and acidic residues" evidence="8">
    <location>
        <begin position="109"/>
        <end position="121"/>
    </location>
</feature>
<dbReference type="GO" id="GO:0015254">
    <property type="term" value="F:glycerol channel activity"/>
    <property type="evidence" value="ECO:0007669"/>
    <property type="project" value="TreeGrafter"/>
</dbReference>
<feature type="transmembrane region" description="Helical" evidence="9">
    <location>
        <begin position="566"/>
        <end position="585"/>
    </location>
</feature>
<feature type="compositionally biased region" description="Polar residues" evidence="8">
    <location>
        <begin position="317"/>
        <end position="335"/>
    </location>
</feature>
<evidence type="ECO:0000313" key="11">
    <source>
        <dbReference type="Proteomes" id="UP000242519"/>
    </source>
</evidence>
<dbReference type="PRINTS" id="PR00783">
    <property type="entry name" value="MINTRINSICP"/>
</dbReference>
<dbReference type="EMBL" id="MZNU01000414">
    <property type="protein sequence ID" value="OWO98016.1"/>
    <property type="molecule type" value="Genomic_DNA"/>
</dbReference>
<accession>A0A218YTS9</accession>